<evidence type="ECO:0000313" key="14">
    <source>
        <dbReference type="EMBL" id="MXO66651.1"/>
    </source>
</evidence>
<dbReference type="InterPro" id="IPR001638">
    <property type="entry name" value="Solute-binding_3/MltF_N"/>
</dbReference>
<feature type="transmembrane region" description="Helical" evidence="11">
    <location>
        <begin position="126"/>
        <end position="156"/>
    </location>
</feature>
<keyword evidence="8" id="KW-0325">Glycoprotein</keyword>
<dbReference type="GO" id="GO:0015276">
    <property type="term" value="F:ligand-gated monoatomic ion channel activity"/>
    <property type="evidence" value="ECO:0007669"/>
    <property type="project" value="InterPro"/>
</dbReference>
<evidence type="ECO:0000256" key="9">
    <source>
        <dbReference type="ARBA" id="ARBA00023303"/>
    </source>
</evidence>
<keyword evidence="2" id="KW-0813">Transport</keyword>
<dbReference type="InterPro" id="IPR001320">
    <property type="entry name" value="Iontro_rcpt_C"/>
</dbReference>
<dbReference type="Gene3D" id="3.40.190.10">
    <property type="entry name" value="Periplasmic binding protein-like II"/>
    <property type="match status" value="2"/>
</dbReference>
<name>A0A6I4T940_9SPHN</name>
<dbReference type="InterPro" id="IPR003280">
    <property type="entry name" value="2pore_dom_K_chnl"/>
</dbReference>
<evidence type="ECO:0000256" key="10">
    <source>
        <dbReference type="SAM" id="MobiDB-lite"/>
    </source>
</evidence>
<comment type="subcellular location">
    <subcellularLocation>
        <location evidence="1">Membrane</location>
        <topology evidence="1">Multi-pass membrane protein</topology>
    </subcellularLocation>
</comment>
<dbReference type="EMBL" id="WTYT01000005">
    <property type="protein sequence ID" value="MXO66651.1"/>
    <property type="molecule type" value="Genomic_DNA"/>
</dbReference>
<keyword evidence="6 11" id="KW-0472">Membrane</keyword>
<gene>
    <name evidence="14" type="ORF">GRI91_12865</name>
</gene>
<dbReference type="Gene3D" id="1.10.287.70">
    <property type="match status" value="1"/>
</dbReference>
<evidence type="ECO:0000256" key="11">
    <source>
        <dbReference type="SAM" id="Phobius"/>
    </source>
</evidence>
<dbReference type="PRINTS" id="PR00169">
    <property type="entry name" value="KCHANNEL"/>
</dbReference>
<dbReference type="AlphaFoldDB" id="A0A6I4T940"/>
<keyword evidence="3 11" id="KW-0812">Transmembrane</keyword>
<organism evidence="14 15">
    <name type="scientific">Altericroceibacterium endophyticum</name>
    <dbReference type="NCBI Taxonomy" id="1808508"/>
    <lineage>
        <taxon>Bacteria</taxon>
        <taxon>Pseudomonadati</taxon>
        <taxon>Pseudomonadota</taxon>
        <taxon>Alphaproteobacteria</taxon>
        <taxon>Sphingomonadales</taxon>
        <taxon>Erythrobacteraceae</taxon>
        <taxon>Altericroceibacterium</taxon>
    </lineage>
</organism>
<evidence type="ECO:0000256" key="7">
    <source>
        <dbReference type="ARBA" id="ARBA00023170"/>
    </source>
</evidence>
<dbReference type="OrthoDB" id="9799090at2"/>
<dbReference type="SMART" id="SM00079">
    <property type="entry name" value="PBPe"/>
    <property type="match status" value="1"/>
</dbReference>
<dbReference type="SMART" id="SM00062">
    <property type="entry name" value="PBPb"/>
    <property type="match status" value="1"/>
</dbReference>
<feature type="transmembrane region" description="Helical" evidence="11">
    <location>
        <begin position="200"/>
        <end position="221"/>
    </location>
</feature>
<protein>
    <submittedName>
        <fullName evidence="14">Transporter substrate-binding domain-containing protein</fullName>
    </submittedName>
</protein>
<evidence type="ECO:0000256" key="3">
    <source>
        <dbReference type="ARBA" id="ARBA00022692"/>
    </source>
</evidence>
<dbReference type="GO" id="GO:0005267">
    <property type="term" value="F:potassium channel activity"/>
    <property type="evidence" value="ECO:0007669"/>
    <property type="project" value="InterPro"/>
</dbReference>
<dbReference type="Pfam" id="PF00497">
    <property type="entry name" value="SBP_bac_3"/>
    <property type="match status" value="1"/>
</dbReference>
<evidence type="ECO:0000256" key="8">
    <source>
        <dbReference type="ARBA" id="ARBA00023180"/>
    </source>
</evidence>
<evidence type="ECO:0000313" key="15">
    <source>
        <dbReference type="Proteomes" id="UP000438476"/>
    </source>
</evidence>
<dbReference type="PRINTS" id="PR01333">
    <property type="entry name" value="2POREKCHANEL"/>
</dbReference>
<evidence type="ECO:0000256" key="2">
    <source>
        <dbReference type="ARBA" id="ARBA00022448"/>
    </source>
</evidence>
<feature type="domain" description="Solute-binding protein family 3/N-terminal" evidence="12">
    <location>
        <begin position="26"/>
        <end position="353"/>
    </location>
</feature>
<feature type="compositionally biased region" description="Polar residues" evidence="10">
    <location>
        <begin position="7"/>
        <end position="23"/>
    </location>
</feature>
<proteinExistence type="predicted"/>
<feature type="domain" description="Ionotropic glutamate receptor C-terminal" evidence="13">
    <location>
        <begin position="26"/>
        <end position="344"/>
    </location>
</feature>
<evidence type="ECO:0000259" key="12">
    <source>
        <dbReference type="SMART" id="SM00062"/>
    </source>
</evidence>
<dbReference type="InterPro" id="IPR015683">
    <property type="entry name" value="Ionotropic_Glu_rcpt"/>
</dbReference>
<feature type="transmembrane region" description="Helical" evidence="11">
    <location>
        <begin position="168"/>
        <end position="188"/>
    </location>
</feature>
<evidence type="ECO:0000256" key="5">
    <source>
        <dbReference type="ARBA" id="ARBA00023065"/>
    </source>
</evidence>
<feature type="region of interest" description="Disordered" evidence="10">
    <location>
        <begin position="1"/>
        <end position="23"/>
    </location>
</feature>
<accession>A0A6I4T940</accession>
<keyword evidence="7" id="KW-0675">Receptor</keyword>
<evidence type="ECO:0000259" key="13">
    <source>
        <dbReference type="SMART" id="SM00079"/>
    </source>
</evidence>
<evidence type="ECO:0000256" key="4">
    <source>
        <dbReference type="ARBA" id="ARBA00022989"/>
    </source>
</evidence>
<keyword evidence="15" id="KW-1185">Reference proteome</keyword>
<dbReference type="Pfam" id="PF00060">
    <property type="entry name" value="Lig_chan"/>
    <property type="match status" value="1"/>
</dbReference>
<evidence type="ECO:0000256" key="1">
    <source>
        <dbReference type="ARBA" id="ARBA00004141"/>
    </source>
</evidence>
<keyword evidence="4 11" id="KW-1133">Transmembrane helix</keyword>
<dbReference type="SUPFAM" id="SSF81324">
    <property type="entry name" value="Voltage-gated potassium channels"/>
    <property type="match status" value="1"/>
</dbReference>
<dbReference type="Proteomes" id="UP000438476">
    <property type="component" value="Unassembled WGS sequence"/>
</dbReference>
<dbReference type="GO" id="GO:0016020">
    <property type="term" value="C:membrane"/>
    <property type="evidence" value="ECO:0007669"/>
    <property type="project" value="UniProtKB-SubCell"/>
</dbReference>
<evidence type="ECO:0000256" key="6">
    <source>
        <dbReference type="ARBA" id="ARBA00023136"/>
    </source>
</evidence>
<dbReference type="PANTHER" id="PTHR18966">
    <property type="entry name" value="IONOTROPIC GLUTAMATE RECEPTOR"/>
    <property type="match status" value="1"/>
</dbReference>
<keyword evidence="9" id="KW-0407">Ion channel</keyword>
<reference evidence="14 15" key="1">
    <citation type="submission" date="2019-12" db="EMBL/GenBank/DDBJ databases">
        <title>Genomic-based taxomic classification of the family Erythrobacteraceae.</title>
        <authorList>
            <person name="Xu L."/>
        </authorList>
    </citation>
    <scope>NUCLEOTIDE SEQUENCE [LARGE SCALE GENOMIC DNA]</scope>
    <source>
        <strain evidence="14 15">LMG 29518</strain>
    </source>
</reference>
<keyword evidence="5" id="KW-0406">Ion transport</keyword>
<dbReference type="SUPFAM" id="SSF53850">
    <property type="entry name" value="Periplasmic binding protein-like II"/>
    <property type="match status" value="1"/>
</dbReference>
<sequence>MALAVSAQAQTQASPQESTAENGANSMVVATREAPPFAMKNEDGEWHGLAIELWRNIAEGKGYDYRFVESDLAGMIDGLQDGRYDASVGALTITAEREELVDFTHPFYATGFGIVTRKSSPGWLNLFNNFFTLGFLKAVLALSALLMLVGVLFWLAERKHNTEEFPEGARGIGSGFWFSAVTMTTVGYGDKAPRSTAGKILALIWMFAAIIIISTFTGMIASSLTAGQISGAISGPDELDSVKVGSIEKSASDEWLSDQGVGFSHYPDVAAGLEAVDAGELDAFVYDAPLLRYSVKQMQLGNLRMLPGSFGRQDYGIALPAGSALREPIDIALLREIESRSWRDDLQKMLGKGD</sequence>
<comment type="caution">
    <text evidence="14">The sequence shown here is derived from an EMBL/GenBank/DDBJ whole genome shotgun (WGS) entry which is preliminary data.</text>
</comment>